<organism evidence="2 3">
    <name type="scientific">Daphnia galeata</name>
    <dbReference type="NCBI Taxonomy" id="27404"/>
    <lineage>
        <taxon>Eukaryota</taxon>
        <taxon>Metazoa</taxon>
        <taxon>Ecdysozoa</taxon>
        <taxon>Arthropoda</taxon>
        <taxon>Crustacea</taxon>
        <taxon>Branchiopoda</taxon>
        <taxon>Diplostraca</taxon>
        <taxon>Cladocera</taxon>
        <taxon>Anomopoda</taxon>
        <taxon>Daphniidae</taxon>
        <taxon>Daphnia</taxon>
    </lineage>
</organism>
<sequence>MKNSSSRLTLIIRVSVFILLALSLEIIQAQRTVTRTEIVTRITTVTVTRNFVCAKLVNVTSACRRSSRGIFIDEPIILTFDEELEETIDEAFHRVLLHPQFVPTRTLGVEVTPLVMFPTAMQWPNDNVQLHSFHNYYQHHPRVPPSPMINVVQPSIRSDTRYAGVAGRNKIGAGNNNPEPRLYFSQINALFNAIFNNLFRPRLSVTVTITNFISQTRSVTVGGTTSTTFFVMRCTPSPFPFPTCPSSRQLLIQP</sequence>
<accession>A0A8J2RHG0</accession>
<dbReference type="Proteomes" id="UP000789390">
    <property type="component" value="Unassembled WGS sequence"/>
</dbReference>
<evidence type="ECO:0000256" key="1">
    <source>
        <dbReference type="SAM" id="SignalP"/>
    </source>
</evidence>
<proteinExistence type="predicted"/>
<feature type="chain" id="PRO_5035162032" evidence="1">
    <location>
        <begin position="30"/>
        <end position="254"/>
    </location>
</feature>
<dbReference type="EMBL" id="CAKKLH010000149">
    <property type="protein sequence ID" value="CAH0104671.1"/>
    <property type="molecule type" value="Genomic_DNA"/>
</dbReference>
<evidence type="ECO:0000313" key="3">
    <source>
        <dbReference type="Proteomes" id="UP000789390"/>
    </source>
</evidence>
<gene>
    <name evidence="2" type="ORF">DGAL_LOCUS7585</name>
</gene>
<name>A0A8J2RHG0_9CRUS</name>
<keyword evidence="1" id="KW-0732">Signal</keyword>
<comment type="caution">
    <text evidence="2">The sequence shown here is derived from an EMBL/GenBank/DDBJ whole genome shotgun (WGS) entry which is preliminary data.</text>
</comment>
<dbReference type="OrthoDB" id="6365947at2759"/>
<reference evidence="2" key="1">
    <citation type="submission" date="2021-11" db="EMBL/GenBank/DDBJ databases">
        <authorList>
            <person name="Schell T."/>
        </authorList>
    </citation>
    <scope>NUCLEOTIDE SEQUENCE</scope>
    <source>
        <strain evidence="2">M5</strain>
    </source>
</reference>
<keyword evidence="3" id="KW-1185">Reference proteome</keyword>
<feature type="signal peptide" evidence="1">
    <location>
        <begin position="1"/>
        <end position="29"/>
    </location>
</feature>
<dbReference type="AlphaFoldDB" id="A0A8J2RHG0"/>
<evidence type="ECO:0000313" key="2">
    <source>
        <dbReference type="EMBL" id="CAH0104671.1"/>
    </source>
</evidence>
<protein>
    <submittedName>
        <fullName evidence="2">Uncharacterized protein</fullName>
    </submittedName>
</protein>